<dbReference type="GO" id="GO:0046872">
    <property type="term" value="F:metal ion binding"/>
    <property type="evidence" value="ECO:0007669"/>
    <property type="project" value="UniProtKB-KW"/>
</dbReference>
<evidence type="ECO:0000256" key="4">
    <source>
        <dbReference type="ARBA" id="ARBA00022723"/>
    </source>
</evidence>
<dbReference type="GO" id="GO:0035731">
    <property type="term" value="F:dinitrosyl-iron complex binding"/>
    <property type="evidence" value="ECO:0007669"/>
    <property type="project" value="UniProtKB-UniRule"/>
</dbReference>
<dbReference type="GO" id="GO:0051539">
    <property type="term" value="F:4 iron, 4 sulfur cluster binding"/>
    <property type="evidence" value="ECO:0007669"/>
    <property type="project" value="UniProtKB-UniRule"/>
</dbReference>
<keyword evidence="8 11" id="KW-0238">DNA-binding</keyword>
<keyword evidence="7 11" id="KW-0805">Transcription regulation</keyword>
<organism evidence="13 14">
    <name type="scientific">Rhodococcus pyridinivorans</name>
    <dbReference type="NCBI Taxonomy" id="103816"/>
    <lineage>
        <taxon>Bacteria</taxon>
        <taxon>Bacillati</taxon>
        <taxon>Actinomycetota</taxon>
        <taxon>Actinomycetes</taxon>
        <taxon>Mycobacteriales</taxon>
        <taxon>Nocardiaceae</taxon>
        <taxon>Rhodococcus</taxon>
    </lineage>
</organism>
<sequence length="90" mass="10399">MTASVVVAGADWQRHGRCRNADPSLFFGPESEGGPERTLREIEAKRVCRQCPVLLRCRQHALAHFEQYGIWGGLTENDRKRHRRPLWRSS</sequence>
<evidence type="ECO:0000313" key="14">
    <source>
        <dbReference type="Proteomes" id="UP000593818"/>
    </source>
</evidence>
<evidence type="ECO:0000256" key="6">
    <source>
        <dbReference type="ARBA" id="ARBA00023014"/>
    </source>
</evidence>
<dbReference type="GO" id="GO:0005737">
    <property type="term" value="C:cytoplasm"/>
    <property type="evidence" value="ECO:0007669"/>
    <property type="project" value="UniProtKB-SubCell"/>
</dbReference>
<keyword evidence="4 11" id="KW-0479">Metal-binding</keyword>
<evidence type="ECO:0000256" key="10">
    <source>
        <dbReference type="ARBA" id="ARBA00023163"/>
    </source>
</evidence>
<dbReference type="Proteomes" id="UP000593818">
    <property type="component" value="Chromosome"/>
</dbReference>
<dbReference type="HAMAP" id="MF_01479">
    <property type="entry name" value="WhiB"/>
    <property type="match status" value="1"/>
</dbReference>
<dbReference type="GO" id="GO:0003677">
    <property type="term" value="F:DNA binding"/>
    <property type="evidence" value="ECO:0007669"/>
    <property type="project" value="UniProtKB-UniRule"/>
</dbReference>
<keyword evidence="11" id="KW-0963">Cytoplasm</keyword>
<comment type="PTM">
    <text evidence="11">The Fe-S cluster can be nitrosylated by nitric oxide (NO).</text>
</comment>
<keyword evidence="5 11" id="KW-0408">Iron</keyword>
<proteinExistence type="inferred from homology"/>
<protein>
    <recommendedName>
        <fullName evidence="11">Transcriptional regulator WhiB</fullName>
    </recommendedName>
</protein>
<feature type="binding site" evidence="11">
    <location>
        <position position="18"/>
    </location>
    <ligand>
        <name>[4Fe-4S] cluster</name>
        <dbReference type="ChEBI" id="CHEBI:49883"/>
    </ligand>
</feature>
<evidence type="ECO:0000256" key="1">
    <source>
        <dbReference type="ARBA" id="ARBA00004496"/>
    </source>
</evidence>
<dbReference type="EMBL" id="CP063450">
    <property type="protein sequence ID" value="QOV98648.1"/>
    <property type="molecule type" value="Genomic_DNA"/>
</dbReference>
<evidence type="ECO:0000256" key="7">
    <source>
        <dbReference type="ARBA" id="ARBA00023015"/>
    </source>
</evidence>
<evidence type="ECO:0000256" key="9">
    <source>
        <dbReference type="ARBA" id="ARBA00023157"/>
    </source>
</evidence>
<feature type="domain" description="4Fe-4S Wbl-type" evidence="12">
    <location>
        <begin position="17"/>
        <end position="81"/>
    </location>
</feature>
<dbReference type="AlphaFoldDB" id="A0A7M2XLJ7"/>
<dbReference type="GO" id="GO:0045454">
    <property type="term" value="P:cell redox homeostasis"/>
    <property type="evidence" value="ECO:0007669"/>
    <property type="project" value="TreeGrafter"/>
</dbReference>
<accession>A0A7M2XLJ7</accession>
<comment type="subcellular location">
    <subcellularLocation>
        <location evidence="1 11">Cytoplasm</location>
    </subcellularLocation>
</comment>
<dbReference type="RefSeq" id="WP_138845005.1">
    <property type="nucleotide sequence ID" value="NZ_CP040719.1"/>
</dbReference>
<dbReference type="InterPro" id="IPR003482">
    <property type="entry name" value="Whib"/>
</dbReference>
<dbReference type="InterPro" id="IPR034768">
    <property type="entry name" value="4FE4S_WBL"/>
</dbReference>
<keyword evidence="3 11" id="KW-0004">4Fe-4S</keyword>
<comment type="PTM">
    <text evidence="11">Upon Fe-S cluster removal intramolecular disulfide bonds are formed.</text>
</comment>
<dbReference type="PROSITE" id="PS51674">
    <property type="entry name" value="4FE4S_WBL"/>
    <property type="match status" value="1"/>
</dbReference>
<feature type="binding site" evidence="11">
    <location>
        <position position="51"/>
    </location>
    <ligand>
        <name>[4Fe-4S] cluster</name>
        <dbReference type="ChEBI" id="CHEBI:49883"/>
    </ligand>
</feature>
<evidence type="ECO:0000256" key="5">
    <source>
        <dbReference type="ARBA" id="ARBA00023004"/>
    </source>
</evidence>
<dbReference type="GO" id="GO:0047134">
    <property type="term" value="F:protein-disulfide reductase [NAD(P)H] activity"/>
    <property type="evidence" value="ECO:0007669"/>
    <property type="project" value="TreeGrafter"/>
</dbReference>
<keyword evidence="9 11" id="KW-1015">Disulfide bond</keyword>
<evidence type="ECO:0000313" key="13">
    <source>
        <dbReference type="EMBL" id="QOV98648.1"/>
    </source>
</evidence>
<gene>
    <name evidence="11" type="primary">whiB</name>
    <name evidence="13" type="ORF">INP59_23030</name>
</gene>
<keyword evidence="14" id="KW-1185">Reference proteome</keyword>
<evidence type="ECO:0000259" key="12">
    <source>
        <dbReference type="PROSITE" id="PS51674"/>
    </source>
</evidence>
<comment type="cofactor">
    <cofactor evidence="11">
        <name>[4Fe-4S] cluster</name>
        <dbReference type="ChEBI" id="CHEBI:49883"/>
    </cofactor>
    <text evidence="11">Binds 1 [4Fe-4S] cluster per subunit. Following nitrosylation of the [4Fe-4S] cluster binds 1 [4Fe-8(NO)] cluster per subunit.</text>
</comment>
<evidence type="ECO:0000256" key="2">
    <source>
        <dbReference type="ARBA" id="ARBA00006597"/>
    </source>
</evidence>
<name>A0A7M2XLJ7_9NOCA</name>
<evidence type="ECO:0000256" key="8">
    <source>
        <dbReference type="ARBA" id="ARBA00023125"/>
    </source>
</evidence>
<evidence type="ECO:0000256" key="11">
    <source>
        <dbReference type="HAMAP-Rule" id="MF_01479"/>
    </source>
</evidence>
<keyword evidence="10 11" id="KW-0804">Transcription</keyword>
<reference evidence="13 14" key="1">
    <citation type="submission" date="2020-10" db="EMBL/GenBank/DDBJ databases">
        <title>Whole genome sequence of oil-degrading bacteria Rhodococcus pyridinivorans strain 5Ap.</title>
        <authorList>
            <person name="Akhremchuk A.E."/>
            <person name="Valentovich L.N."/>
            <person name="Charniauskaya M.I."/>
            <person name="Bukliarevich H.A."/>
            <person name="Titok M.A."/>
        </authorList>
    </citation>
    <scope>NUCLEOTIDE SEQUENCE [LARGE SCALE GENOMIC DNA]</scope>
    <source>
        <strain evidence="13 14">5Ap</strain>
    </source>
</reference>
<feature type="binding site" evidence="11">
    <location>
        <position position="57"/>
    </location>
    <ligand>
        <name>[4Fe-4S] cluster</name>
        <dbReference type="ChEBI" id="CHEBI:49883"/>
    </ligand>
</feature>
<dbReference type="PANTHER" id="PTHR38839">
    <property type="entry name" value="TRANSCRIPTIONAL REGULATOR WHID-RELATED"/>
    <property type="match status" value="1"/>
</dbReference>
<dbReference type="GO" id="GO:0045892">
    <property type="term" value="P:negative regulation of DNA-templated transcription"/>
    <property type="evidence" value="ECO:0007669"/>
    <property type="project" value="TreeGrafter"/>
</dbReference>
<feature type="binding site" evidence="11">
    <location>
        <position position="48"/>
    </location>
    <ligand>
        <name>[4Fe-4S] cluster</name>
        <dbReference type="ChEBI" id="CHEBI:49883"/>
    </ligand>
</feature>
<comment type="function">
    <text evidence="11">Acts as a transcriptional regulator. Probably redox-responsive. The apo- but not holo-form probably binds DNA.</text>
</comment>
<comment type="similarity">
    <text evidence="2 11">Belongs to the WhiB family.</text>
</comment>
<keyword evidence="6 11" id="KW-0411">Iron-sulfur</keyword>
<evidence type="ECO:0000256" key="3">
    <source>
        <dbReference type="ARBA" id="ARBA00022485"/>
    </source>
</evidence>
<dbReference type="Pfam" id="PF02467">
    <property type="entry name" value="Whib"/>
    <property type="match status" value="1"/>
</dbReference>